<dbReference type="Pfam" id="PF07561">
    <property type="entry name" value="DUF1540"/>
    <property type="match status" value="1"/>
</dbReference>
<evidence type="ECO:0000313" key="3">
    <source>
        <dbReference type="Proteomes" id="UP001623041"/>
    </source>
</evidence>
<sequence>MKLDVKCNVKNCKYWADGDQCVADSIYVIGPHGSRKADTVEETACKTFEHRE</sequence>
<reference evidence="2 3" key="1">
    <citation type="submission" date="2024-11" db="EMBL/GenBank/DDBJ databases">
        <authorList>
            <person name="Lucas J.A."/>
        </authorList>
    </citation>
    <scope>NUCLEOTIDE SEQUENCE [LARGE SCALE GENOMIC DNA]</scope>
    <source>
        <strain evidence="2 3">Z 5.4</strain>
    </source>
</reference>
<gene>
    <name evidence="2" type="ORF">ACJEBI_11465</name>
</gene>
<evidence type="ECO:0000313" key="2">
    <source>
        <dbReference type="EMBL" id="MFK9092096.1"/>
    </source>
</evidence>
<keyword evidence="3" id="KW-1185">Reference proteome</keyword>
<organism evidence="2 3">
    <name type="scientific">Bacillus salipaludis</name>
    <dbReference type="NCBI Taxonomy" id="2547811"/>
    <lineage>
        <taxon>Bacteria</taxon>
        <taxon>Bacillati</taxon>
        <taxon>Bacillota</taxon>
        <taxon>Bacilli</taxon>
        <taxon>Bacillales</taxon>
        <taxon>Bacillaceae</taxon>
        <taxon>Bacillus</taxon>
    </lineage>
</organism>
<dbReference type="InterPro" id="IPR011437">
    <property type="entry name" value="DUF1540"/>
</dbReference>
<dbReference type="RefSeq" id="WP_406580706.1">
    <property type="nucleotide sequence ID" value="NZ_JBJHQH010000007.1"/>
</dbReference>
<dbReference type="Proteomes" id="UP001623041">
    <property type="component" value="Unassembled WGS sequence"/>
</dbReference>
<dbReference type="EMBL" id="JBJHQH010000007">
    <property type="protein sequence ID" value="MFK9092096.1"/>
    <property type="molecule type" value="Genomic_DNA"/>
</dbReference>
<proteinExistence type="predicted"/>
<comment type="caution">
    <text evidence="2">The sequence shown here is derived from an EMBL/GenBank/DDBJ whole genome shotgun (WGS) entry which is preliminary data.</text>
</comment>
<feature type="domain" description="DUF1540" evidence="1">
    <location>
        <begin position="5"/>
        <end position="48"/>
    </location>
</feature>
<accession>A0ABW8RF93</accession>
<protein>
    <submittedName>
        <fullName evidence="2">DUF1540 domain-containing protein</fullName>
    </submittedName>
</protein>
<name>A0ABW8RF93_9BACI</name>
<evidence type="ECO:0000259" key="1">
    <source>
        <dbReference type="Pfam" id="PF07561"/>
    </source>
</evidence>